<dbReference type="SUPFAM" id="SSF55031">
    <property type="entry name" value="Bacterial exopeptidase dimerisation domain"/>
    <property type="match status" value="1"/>
</dbReference>
<evidence type="ECO:0000256" key="11">
    <source>
        <dbReference type="PIRSR" id="PIRSR037215-2"/>
    </source>
</evidence>
<feature type="binding site" evidence="11">
    <location>
        <position position="199"/>
    </location>
    <ligand>
        <name>Zn(2+)</name>
        <dbReference type="ChEBI" id="CHEBI:29105"/>
        <label>1</label>
    </ligand>
</feature>
<dbReference type="GO" id="GO:0006508">
    <property type="term" value="P:proteolysis"/>
    <property type="evidence" value="ECO:0007669"/>
    <property type="project" value="UniProtKB-UniRule"/>
</dbReference>
<dbReference type="Pfam" id="PF07687">
    <property type="entry name" value="M20_dimer"/>
    <property type="match status" value="1"/>
</dbReference>
<comment type="cofactor">
    <cofactor evidence="11">
        <name>Zn(2+)</name>
        <dbReference type="ChEBI" id="CHEBI:29105"/>
    </cofactor>
    <text evidence="11">Binds 2 Zn(2+) ions per subunit.</text>
</comment>
<feature type="domain" description="Peptidase M20 dimerisation" evidence="12">
    <location>
        <begin position="208"/>
        <end position="304"/>
    </location>
</feature>
<dbReference type="GO" id="GO:0006518">
    <property type="term" value="P:peptide metabolic process"/>
    <property type="evidence" value="ECO:0007669"/>
    <property type="project" value="InterPro"/>
</dbReference>
<gene>
    <name evidence="13" type="primary">pepT</name>
    <name evidence="13" type="ORF">IAD46_04740</name>
</gene>
<keyword evidence="5 11" id="KW-0479">Metal-binding</keyword>
<dbReference type="EC" id="3.4.11.4" evidence="9"/>
<dbReference type="InterPro" id="IPR036264">
    <property type="entry name" value="Bact_exopeptidase_dim_dom"/>
</dbReference>
<dbReference type="InterPro" id="IPR002933">
    <property type="entry name" value="Peptidase_M20"/>
</dbReference>
<dbReference type="GO" id="GO:0008237">
    <property type="term" value="F:metallopeptidase activity"/>
    <property type="evidence" value="ECO:0007669"/>
    <property type="project" value="UniProtKB-KW"/>
</dbReference>
<dbReference type="Gene3D" id="3.40.630.10">
    <property type="entry name" value="Zn peptidases"/>
    <property type="match status" value="1"/>
</dbReference>
<dbReference type="InterPro" id="IPR010161">
    <property type="entry name" value="Peptidase_M20B"/>
</dbReference>
<dbReference type="PROSITE" id="PS00759">
    <property type="entry name" value="ARGE_DAPE_CPG2_2"/>
    <property type="match status" value="1"/>
</dbReference>
<protein>
    <recommendedName>
        <fullName evidence="9">Peptidase T</fullName>
        <ecNumber evidence="9">3.4.11.4</ecNumber>
    </recommendedName>
</protein>
<dbReference type="GO" id="GO:0045148">
    <property type="term" value="F:tripeptide aminopeptidase activity"/>
    <property type="evidence" value="ECO:0007669"/>
    <property type="project" value="UniProtKB-UniRule"/>
</dbReference>
<keyword evidence="8" id="KW-0482">Metalloprotease</keyword>
<evidence type="ECO:0000256" key="3">
    <source>
        <dbReference type="ARBA" id="ARBA00022438"/>
    </source>
</evidence>
<dbReference type="Pfam" id="PF01546">
    <property type="entry name" value="Peptidase_M20"/>
    <property type="match status" value="1"/>
</dbReference>
<feature type="active site" description="Proton acceptor" evidence="10">
    <location>
        <position position="176"/>
    </location>
</feature>
<feature type="binding site" evidence="11">
    <location>
        <position position="177"/>
    </location>
    <ligand>
        <name>Zn(2+)</name>
        <dbReference type="ChEBI" id="CHEBI:29105"/>
        <label>2</label>
    </ligand>
</feature>
<dbReference type="InterPro" id="IPR011650">
    <property type="entry name" value="Peptidase_M20_dimer"/>
</dbReference>
<feature type="binding site" evidence="11">
    <location>
        <position position="82"/>
    </location>
    <ligand>
        <name>Zn(2+)</name>
        <dbReference type="ChEBI" id="CHEBI:29105"/>
        <label>1</label>
    </ligand>
</feature>
<accession>A0A9D1KKG2</accession>
<dbReference type="CDD" id="cd03892">
    <property type="entry name" value="M20_peptT"/>
    <property type="match status" value="1"/>
</dbReference>
<dbReference type="PIRSF" id="PIRSF037215">
    <property type="entry name" value="Peptidase_M20B"/>
    <property type="match status" value="1"/>
</dbReference>
<dbReference type="AlphaFoldDB" id="A0A9D1KKG2"/>
<evidence type="ECO:0000259" key="12">
    <source>
        <dbReference type="Pfam" id="PF07687"/>
    </source>
</evidence>
<evidence type="ECO:0000256" key="7">
    <source>
        <dbReference type="ARBA" id="ARBA00022833"/>
    </source>
</evidence>
<evidence type="ECO:0000256" key="5">
    <source>
        <dbReference type="ARBA" id="ARBA00022723"/>
    </source>
</evidence>
<feature type="binding site" evidence="11">
    <location>
        <position position="142"/>
    </location>
    <ligand>
        <name>Zn(2+)</name>
        <dbReference type="ChEBI" id="CHEBI:29105"/>
        <label>2</label>
    </ligand>
</feature>
<evidence type="ECO:0000256" key="9">
    <source>
        <dbReference type="NCBIfam" id="TIGR01882"/>
    </source>
</evidence>
<dbReference type="GO" id="GO:0008270">
    <property type="term" value="F:zinc ion binding"/>
    <property type="evidence" value="ECO:0007669"/>
    <property type="project" value="InterPro"/>
</dbReference>
<evidence type="ECO:0000313" key="13">
    <source>
        <dbReference type="EMBL" id="HIT50314.1"/>
    </source>
</evidence>
<reference evidence="13" key="2">
    <citation type="journal article" date="2021" name="PeerJ">
        <title>Extensive microbial diversity within the chicken gut microbiome revealed by metagenomics and culture.</title>
        <authorList>
            <person name="Gilroy R."/>
            <person name="Ravi A."/>
            <person name="Getino M."/>
            <person name="Pursley I."/>
            <person name="Horton D.L."/>
            <person name="Alikhan N.F."/>
            <person name="Baker D."/>
            <person name="Gharbi K."/>
            <person name="Hall N."/>
            <person name="Watson M."/>
            <person name="Adriaenssens E.M."/>
            <person name="Foster-Nyarko E."/>
            <person name="Jarju S."/>
            <person name="Secka A."/>
            <person name="Antonio M."/>
            <person name="Oren A."/>
            <person name="Chaudhuri R.R."/>
            <person name="La Ragione R."/>
            <person name="Hildebrand F."/>
            <person name="Pallen M.J."/>
        </authorList>
    </citation>
    <scope>NUCLEOTIDE SEQUENCE</scope>
    <source>
        <strain evidence="13">ChiW17-6978</strain>
    </source>
</reference>
<feature type="binding site" evidence="11">
    <location>
        <position position="142"/>
    </location>
    <ligand>
        <name>Zn(2+)</name>
        <dbReference type="ChEBI" id="CHEBI:29105"/>
        <label>1</label>
    </ligand>
</feature>
<dbReference type="NCBIfam" id="NF003976">
    <property type="entry name" value="PRK05469.1"/>
    <property type="match status" value="1"/>
</dbReference>
<proteinExistence type="inferred from homology"/>
<dbReference type="PANTHER" id="PTHR42994">
    <property type="entry name" value="PEPTIDASE T"/>
    <property type="match status" value="1"/>
</dbReference>
<keyword evidence="3 13" id="KW-0031">Aminopeptidase</keyword>
<keyword evidence="7 11" id="KW-0862">Zinc</keyword>
<dbReference type="SUPFAM" id="SSF53187">
    <property type="entry name" value="Zn-dependent exopeptidases"/>
    <property type="match status" value="1"/>
</dbReference>
<evidence type="ECO:0000256" key="1">
    <source>
        <dbReference type="ARBA" id="ARBA00000870"/>
    </source>
</evidence>
<evidence type="ECO:0000256" key="8">
    <source>
        <dbReference type="ARBA" id="ARBA00023049"/>
    </source>
</evidence>
<feature type="active site" evidence="10">
    <location>
        <position position="84"/>
    </location>
</feature>
<dbReference type="EMBL" id="DVLF01000149">
    <property type="protein sequence ID" value="HIT50314.1"/>
    <property type="molecule type" value="Genomic_DNA"/>
</dbReference>
<dbReference type="InterPro" id="IPR001261">
    <property type="entry name" value="ArgE/DapE_CS"/>
</dbReference>
<dbReference type="PANTHER" id="PTHR42994:SF1">
    <property type="entry name" value="PEPTIDASE T"/>
    <property type="match status" value="1"/>
</dbReference>
<dbReference type="Gene3D" id="3.30.70.360">
    <property type="match status" value="1"/>
</dbReference>
<keyword evidence="4" id="KW-0645">Protease</keyword>
<dbReference type="Proteomes" id="UP000886758">
    <property type="component" value="Unassembled WGS sequence"/>
</dbReference>
<evidence type="ECO:0000256" key="10">
    <source>
        <dbReference type="PIRSR" id="PIRSR037215-1"/>
    </source>
</evidence>
<reference evidence="13" key="1">
    <citation type="submission" date="2020-10" db="EMBL/GenBank/DDBJ databases">
        <authorList>
            <person name="Gilroy R."/>
        </authorList>
    </citation>
    <scope>NUCLEOTIDE SEQUENCE</scope>
    <source>
        <strain evidence="13">ChiW17-6978</strain>
    </source>
</reference>
<comment type="catalytic activity">
    <reaction evidence="1">
        <text>Release of the N-terminal residue from a tripeptide.</text>
        <dbReference type="EC" id="3.4.11.4"/>
    </reaction>
</comment>
<evidence type="ECO:0000256" key="4">
    <source>
        <dbReference type="ARBA" id="ARBA00022670"/>
    </source>
</evidence>
<comment type="caution">
    <text evidence="13">The sequence shown here is derived from an EMBL/GenBank/DDBJ whole genome shotgun (WGS) entry which is preliminary data.</text>
</comment>
<comment type="similarity">
    <text evidence="2">Belongs to the peptidase M20B family.</text>
</comment>
<dbReference type="NCBIfam" id="TIGR01882">
    <property type="entry name" value="peptidase-T"/>
    <property type="match status" value="1"/>
</dbReference>
<sequence>MTELQKNILNRFLRYVQIDTMSEEGRHQTPSTEKQFDLAYLLKEELSELGLKDITVDEHGFVYATLPSNQQNCPLSIGLIAHMDTIPGFSGKNVRPQVIENYDGKDIVLSSITLSPTQFPRLMQLKGKTLITTDGTTVLGADDKAGIANIMAMLSYLAANPMVPHAEIHVAFTPDEEIGEGIDYFDLNRFPCDFAYTVDGGLYNEINYENFNAASCQVSIKGLDIHPGDAKNQMKNAAEIAMEFHQLLPENEKPQYTEKYEGFFHLTDMKGTVGEARLDYIIRDHDPNQMIRKKQILADIQHFLCRKYNDPNLIHLHIQDSYSNMKALIDRDPRSVIRAEKAMEKLKITALSTPIRGGTDGARLTVRGLNTPNLGTGGYNCHGPYEFACLEEMETVVRILIEIVRL</sequence>
<dbReference type="NCBIfam" id="NF009920">
    <property type="entry name" value="PRK13381.1"/>
    <property type="match status" value="1"/>
</dbReference>
<evidence type="ECO:0000256" key="2">
    <source>
        <dbReference type="ARBA" id="ARBA00009692"/>
    </source>
</evidence>
<feature type="binding site" evidence="11">
    <location>
        <position position="382"/>
    </location>
    <ligand>
        <name>Zn(2+)</name>
        <dbReference type="ChEBI" id="CHEBI:29105"/>
        <label>2</label>
    </ligand>
</feature>
<organism evidence="13 14">
    <name type="scientific">Candidatus Pelethenecus faecipullorum</name>
    <dbReference type="NCBI Taxonomy" id="2840900"/>
    <lineage>
        <taxon>Bacteria</taxon>
        <taxon>Bacillati</taxon>
        <taxon>Mycoplasmatota</taxon>
        <taxon>Mollicutes</taxon>
        <taxon>Candidatus Pelethenecus</taxon>
    </lineage>
</organism>
<name>A0A9D1KKG2_9MOLU</name>
<evidence type="ECO:0000256" key="6">
    <source>
        <dbReference type="ARBA" id="ARBA00022801"/>
    </source>
</evidence>
<evidence type="ECO:0000313" key="14">
    <source>
        <dbReference type="Proteomes" id="UP000886758"/>
    </source>
</evidence>
<keyword evidence="6 13" id="KW-0378">Hydrolase</keyword>